<dbReference type="GO" id="GO:0005737">
    <property type="term" value="C:cytoplasm"/>
    <property type="evidence" value="ECO:0007669"/>
    <property type="project" value="TreeGrafter"/>
</dbReference>
<dbReference type="Pfam" id="PF02817">
    <property type="entry name" value="E3_binding"/>
    <property type="match status" value="1"/>
</dbReference>
<feature type="domain" description="Lipoyl-binding" evidence="11">
    <location>
        <begin position="2"/>
        <end position="77"/>
    </location>
</feature>
<gene>
    <name evidence="13" type="primary">pdhC</name>
    <name evidence="13" type="ORF">Pla8534_50740</name>
</gene>
<proteinExistence type="inferred from homology"/>
<feature type="compositionally biased region" description="Basic and acidic residues" evidence="10">
    <location>
        <begin position="124"/>
        <end position="149"/>
    </location>
</feature>
<dbReference type="GO" id="GO:0006086">
    <property type="term" value="P:pyruvate decarboxylation to acetyl-CoA"/>
    <property type="evidence" value="ECO:0007669"/>
    <property type="project" value="TreeGrafter"/>
</dbReference>
<evidence type="ECO:0000256" key="8">
    <source>
        <dbReference type="ARBA" id="ARBA00048370"/>
    </source>
</evidence>
<evidence type="ECO:0000313" key="14">
    <source>
        <dbReference type="Proteomes" id="UP000317648"/>
    </source>
</evidence>
<dbReference type="Pfam" id="PF00364">
    <property type="entry name" value="Biotin_lipoyl"/>
    <property type="match status" value="1"/>
</dbReference>
<dbReference type="Pfam" id="PF00198">
    <property type="entry name" value="2-oxoacid_dh"/>
    <property type="match status" value="1"/>
</dbReference>
<evidence type="ECO:0000256" key="3">
    <source>
        <dbReference type="ARBA" id="ARBA00011484"/>
    </source>
</evidence>
<dbReference type="Gene3D" id="3.30.559.10">
    <property type="entry name" value="Chloramphenicol acetyltransferase-like domain"/>
    <property type="match status" value="1"/>
</dbReference>
<accession>A0A518DZH5</accession>
<evidence type="ECO:0000256" key="6">
    <source>
        <dbReference type="ARBA" id="ARBA00023315"/>
    </source>
</evidence>
<dbReference type="InterPro" id="IPR023213">
    <property type="entry name" value="CAT-like_dom_sf"/>
</dbReference>
<comment type="function">
    <text evidence="7">The pyruvate dehydrogenase complex catalyzes the overall conversion of pyruvate to acetyl-CoA and CO(2). It contains multiple copies of three enzymatic components: pyruvate dehydrogenase (E1), dihydrolipoamide acetyltransferase (E2) and lipoamide dehydrogenase (E3).</text>
</comment>
<evidence type="ECO:0000259" key="12">
    <source>
        <dbReference type="PROSITE" id="PS51826"/>
    </source>
</evidence>
<evidence type="ECO:0000256" key="1">
    <source>
        <dbReference type="ARBA" id="ARBA00001938"/>
    </source>
</evidence>
<dbReference type="InterPro" id="IPR011053">
    <property type="entry name" value="Single_hybrid_motif"/>
</dbReference>
<dbReference type="InterPro" id="IPR000089">
    <property type="entry name" value="Biotin_lipoyl"/>
</dbReference>
<dbReference type="GO" id="GO:0004742">
    <property type="term" value="F:dihydrolipoyllysine-residue acetyltransferase activity"/>
    <property type="evidence" value="ECO:0007669"/>
    <property type="project" value="UniProtKB-EC"/>
</dbReference>
<dbReference type="SUPFAM" id="SSF51230">
    <property type="entry name" value="Single hybrid motif"/>
    <property type="match status" value="1"/>
</dbReference>
<dbReference type="PROSITE" id="PS51826">
    <property type="entry name" value="PSBD"/>
    <property type="match status" value="1"/>
</dbReference>
<reference evidence="13 14" key="1">
    <citation type="submission" date="2019-02" db="EMBL/GenBank/DDBJ databases">
        <title>Deep-cultivation of Planctomycetes and their phenomic and genomic characterization uncovers novel biology.</title>
        <authorList>
            <person name="Wiegand S."/>
            <person name="Jogler M."/>
            <person name="Boedeker C."/>
            <person name="Pinto D."/>
            <person name="Vollmers J."/>
            <person name="Rivas-Marin E."/>
            <person name="Kohn T."/>
            <person name="Peeters S.H."/>
            <person name="Heuer A."/>
            <person name="Rast P."/>
            <person name="Oberbeckmann S."/>
            <person name="Bunk B."/>
            <person name="Jeske O."/>
            <person name="Meyerdierks A."/>
            <person name="Storesund J.E."/>
            <person name="Kallscheuer N."/>
            <person name="Luecker S."/>
            <person name="Lage O.M."/>
            <person name="Pohl T."/>
            <person name="Merkel B.J."/>
            <person name="Hornburger P."/>
            <person name="Mueller R.-W."/>
            <person name="Bruemmer F."/>
            <person name="Labrenz M."/>
            <person name="Spormann A.M."/>
            <person name="Op den Camp H."/>
            <person name="Overmann J."/>
            <person name="Amann R."/>
            <person name="Jetten M.S.M."/>
            <person name="Mascher T."/>
            <person name="Medema M.H."/>
            <person name="Devos D.P."/>
            <person name="Kaster A.-K."/>
            <person name="Ovreas L."/>
            <person name="Rohde M."/>
            <person name="Galperin M.Y."/>
            <person name="Jogler C."/>
        </authorList>
    </citation>
    <scope>NUCLEOTIDE SEQUENCE [LARGE SCALE GENOMIC DNA]</scope>
    <source>
        <strain evidence="13 14">Pla85_3_4</strain>
    </source>
</reference>
<dbReference type="InterPro" id="IPR003016">
    <property type="entry name" value="2-oxoA_DH_lipoyl-BS"/>
</dbReference>
<feature type="compositionally biased region" description="Basic and acidic residues" evidence="10">
    <location>
        <begin position="86"/>
        <end position="109"/>
    </location>
</feature>
<keyword evidence="5 9" id="KW-0450">Lipoyl</keyword>
<dbReference type="Proteomes" id="UP000317648">
    <property type="component" value="Chromosome"/>
</dbReference>
<dbReference type="RefSeq" id="WP_145056015.1">
    <property type="nucleotide sequence ID" value="NZ_CP036433.1"/>
</dbReference>
<dbReference type="AlphaFoldDB" id="A0A518DZH5"/>
<feature type="region of interest" description="Disordered" evidence="10">
    <location>
        <begin position="78"/>
        <end position="169"/>
    </location>
</feature>
<dbReference type="GO" id="GO:0031405">
    <property type="term" value="F:lipoic acid binding"/>
    <property type="evidence" value="ECO:0007669"/>
    <property type="project" value="TreeGrafter"/>
</dbReference>
<dbReference type="PROSITE" id="PS00189">
    <property type="entry name" value="LIPOYL"/>
    <property type="match status" value="1"/>
</dbReference>
<dbReference type="InterPro" id="IPR001078">
    <property type="entry name" value="2-oxoacid_DH_actylTfrase"/>
</dbReference>
<dbReference type="InterPro" id="IPR004167">
    <property type="entry name" value="PSBD"/>
</dbReference>
<evidence type="ECO:0000256" key="7">
    <source>
        <dbReference type="ARBA" id="ARBA00025211"/>
    </source>
</evidence>
<evidence type="ECO:0000313" key="13">
    <source>
        <dbReference type="EMBL" id="QDU97229.1"/>
    </source>
</evidence>
<comment type="catalytic activity">
    <reaction evidence="8">
        <text>N(6)-[(R)-dihydrolipoyl]-L-lysyl-[protein] + acetyl-CoA = N(6)-[(R)-S(8)-acetyldihydrolipoyl]-L-lysyl-[protein] + CoA</text>
        <dbReference type="Rhea" id="RHEA:17017"/>
        <dbReference type="Rhea" id="RHEA-COMP:10475"/>
        <dbReference type="Rhea" id="RHEA-COMP:10478"/>
        <dbReference type="ChEBI" id="CHEBI:57287"/>
        <dbReference type="ChEBI" id="CHEBI:57288"/>
        <dbReference type="ChEBI" id="CHEBI:83100"/>
        <dbReference type="ChEBI" id="CHEBI:83111"/>
        <dbReference type="EC" id="2.3.1.12"/>
    </reaction>
</comment>
<comment type="subunit">
    <text evidence="3">Forms a 24-polypeptide structural core with octahedral symmetry.</text>
</comment>
<dbReference type="InterPro" id="IPR036625">
    <property type="entry name" value="E3-bd_dom_sf"/>
</dbReference>
<keyword evidence="13" id="KW-0670">Pyruvate</keyword>
<evidence type="ECO:0000256" key="10">
    <source>
        <dbReference type="SAM" id="MobiDB-lite"/>
    </source>
</evidence>
<dbReference type="Gene3D" id="2.40.50.100">
    <property type="match status" value="1"/>
</dbReference>
<keyword evidence="14" id="KW-1185">Reference proteome</keyword>
<dbReference type="CDD" id="cd06849">
    <property type="entry name" value="lipoyl_domain"/>
    <property type="match status" value="1"/>
</dbReference>
<feature type="compositionally biased region" description="Acidic residues" evidence="10">
    <location>
        <begin position="150"/>
        <end position="159"/>
    </location>
</feature>
<dbReference type="SUPFAM" id="SSF52777">
    <property type="entry name" value="CoA-dependent acyltransferases"/>
    <property type="match status" value="1"/>
</dbReference>
<sequence length="454" mass="49270">MPIEIKLQEIGDNIESGDVLEVLVREGDNIKKDQDIVELETDKATMGVPSPHAGKVLKVHIAEGDTVPVGGVLITLETNGDAAEPAPKEEQPKKEVAAEKKPPAEEKAPPKAQPAPDEEEDEEPAPKKEAKPAAKKEAPAPKKETRPEPAADDDEDEAGDNVPAGPGVRRLAREMGVDLSRVSGSGPKGRIVRDDVMKYVRQSDHGHRSGPAKTSGESDQFGPVRIEKMPKIRKTIANKMHESWVTAPRVTNFDDADITDLEKFRQGSKNDYADKGIKLTTMPFVLKAVAMALKNHPAINASVDMEQGRIIYKEYVNLGVAVDTDRGLVVPVIREAGDLSIPEMAKSLADLAEKVRSNEFERSDLQGGTFTISNLGAIGGTYSTPIINVPEVAILLLGRARKLPVIIDDKVEVRLMMPLSLSYDHRLVDGATAARFLNDIISYLKAPSRLLLAP</sequence>
<name>A0A518DZH5_9BACT</name>
<keyword evidence="6 9" id="KW-0012">Acyltransferase</keyword>
<evidence type="ECO:0000256" key="9">
    <source>
        <dbReference type="RuleBase" id="RU003423"/>
    </source>
</evidence>
<evidence type="ECO:0000256" key="4">
    <source>
        <dbReference type="ARBA" id="ARBA00022679"/>
    </source>
</evidence>
<comment type="cofactor">
    <cofactor evidence="1 9">
        <name>(R)-lipoate</name>
        <dbReference type="ChEBI" id="CHEBI:83088"/>
    </cofactor>
</comment>
<dbReference type="InterPro" id="IPR050743">
    <property type="entry name" value="2-oxoacid_DH_E2_comp"/>
</dbReference>
<dbReference type="FunFam" id="3.30.559.10:FF:000007">
    <property type="entry name" value="Dihydrolipoamide acetyltransferase component of pyruvate dehydrogenase complex"/>
    <property type="match status" value="1"/>
</dbReference>
<keyword evidence="4 9" id="KW-0808">Transferase</keyword>
<comment type="similarity">
    <text evidence="2 9">Belongs to the 2-oxoacid dehydrogenase family.</text>
</comment>
<dbReference type="KEGG" id="lcre:Pla8534_50740"/>
<evidence type="ECO:0000259" key="11">
    <source>
        <dbReference type="PROSITE" id="PS50968"/>
    </source>
</evidence>
<dbReference type="EMBL" id="CP036433">
    <property type="protein sequence ID" value="QDU97229.1"/>
    <property type="molecule type" value="Genomic_DNA"/>
</dbReference>
<dbReference type="PANTHER" id="PTHR43178:SF2">
    <property type="entry name" value="DIHYDROLIPOYLLYSINE-RESIDUE ACETYLTRANSFERASE COMPONENT OF PYRUVATE DEHYDROGENASE COMPLEX"/>
    <property type="match status" value="1"/>
</dbReference>
<organism evidence="13 14">
    <name type="scientific">Lignipirellula cremea</name>
    <dbReference type="NCBI Taxonomy" id="2528010"/>
    <lineage>
        <taxon>Bacteria</taxon>
        <taxon>Pseudomonadati</taxon>
        <taxon>Planctomycetota</taxon>
        <taxon>Planctomycetia</taxon>
        <taxon>Pirellulales</taxon>
        <taxon>Pirellulaceae</taxon>
        <taxon>Lignipirellula</taxon>
    </lineage>
</organism>
<feature type="region of interest" description="Disordered" evidence="10">
    <location>
        <begin position="202"/>
        <end position="221"/>
    </location>
</feature>
<dbReference type="SUPFAM" id="SSF47005">
    <property type="entry name" value="Peripheral subunit-binding domain of 2-oxo acid dehydrogenase complex"/>
    <property type="match status" value="1"/>
</dbReference>
<dbReference type="EC" id="2.3.1.-" evidence="9"/>
<feature type="domain" description="Peripheral subunit-binding (PSBD)" evidence="12">
    <location>
        <begin position="163"/>
        <end position="200"/>
    </location>
</feature>
<evidence type="ECO:0000256" key="5">
    <source>
        <dbReference type="ARBA" id="ARBA00022823"/>
    </source>
</evidence>
<dbReference type="Gene3D" id="4.10.320.10">
    <property type="entry name" value="E3-binding domain"/>
    <property type="match status" value="1"/>
</dbReference>
<protein>
    <recommendedName>
        <fullName evidence="9">Dihydrolipoamide acetyltransferase component of pyruvate dehydrogenase complex</fullName>
        <ecNumber evidence="9">2.3.1.-</ecNumber>
    </recommendedName>
</protein>
<dbReference type="PANTHER" id="PTHR43178">
    <property type="entry name" value="DIHYDROLIPOAMIDE ACETYLTRANSFERASE COMPONENT OF PYRUVATE DEHYDROGENASE COMPLEX"/>
    <property type="match status" value="1"/>
</dbReference>
<dbReference type="PROSITE" id="PS50968">
    <property type="entry name" value="BIOTINYL_LIPOYL"/>
    <property type="match status" value="1"/>
</dbReference>
<evidence type="ECO:0000256" key="2">
    <source>
        <dbReference type="ARBA" id="ARBA00007317"/>
    </source>
</evidence>
<dbReference type="OrthoDB" id="9805770at2"/>